<organism evidence="1 2">
    <name type="scientific">Mycena albidolilacea</name>
    <dbReference type="NCBI Taxonomy" id="1033008"/>
    <lineage>
        <taxon>Eukaryota</taxon>
        <taxon>Fungi</taxon>
        <taxon>Dikarya</taxon>
        <taxon>Basidiomycota</taxon>
        <taxon>Agaricomycotina</taxon>
        <taxon>Agaricomycetes</taxon>
        <taxon>Agaricomycetidae</taxon>
        <taxon>Agaricales</taxon>
        <taxon>Marasmiineae</taxon>
        <taxon>Mycenaceae</taxon>
        <taxon>Mycena</taxon>
    </lineage>
</organism>
<comment type="caution">
    <text evidence="1">The sequence shown here is derived from an EMBL/GenBank/DDBJ whole genome shotgun (WGS) entry which is preliminary data.</text>
</comment>
<sequence length="153" mass="16969">MPRRLILSRTPALSPQLTHASLTVTLPYQANYYHPLYKITRLEPFRGVTAIRPVPRPSALHNAREATGKGANGVWTATNFVLPAADTPQNVFPVRQVAGSSKPFQRFCLRRLYAGQYSPAGITTMYIFTDGACTNNGSSRRPVGRMRLRLPPC</sequence>
<name>A0AAD7AEX9_9AGAR</name>
<reference evidence="1" key="1">
    <citation type="submission" date="2023-03" db="EMBL/GenBank/DDBJ databases">
        <title>Massive genome expansion in bonnet fungi (Mycena s.s.) driven by repeated elements and novel gene families across ecological guilds.</title>
        <authorList>
            <consortium name="Lawrence Berkeley National Laboratory"/>
            <person name="Harder C.B."/>
            <person name="Miyauchi S."/>
            <person name="Viragh M."/>
            <person name="Kuo A."/>
            <person name="Thoen E."/>
            <person name="Andreopoulos B."/>
            <person name="Lu D."/>
            <person name="Skrede I."/>
            <person name="Drula E."/>
            <person name="Henrissat B."/>
            <person name="Morin E."/>
            <person name="Kohler A."/>
            <person name="Barry K."/>
            <person name="LaButti K."/>
            <person name="Morin E."/>
            <person name="Salamov A."/>
            <person name="Lipzen A."/>
            <person name="Mereny Z."/>
            <person name="Hegedus B."/>
            <person name="Baldrian P."/>
            <person name="Stursova M."/>
            <person name="Weitz H."/>
            <person name="Taylor A."/>
            <person name="Grigoriev I.V."/>
            <person name="Nagy L.G."/>
            <person name="Martin F."/>
            <person name="Kauserud H."/>
        </authorList>
    </citation>
    <scope>NUCLEOTIDE SEQUENCE</scope>
    <source>
        <strain evidence="1">CBHHK002</strain>
    </source>
</reference>
<dbReference type="AlphaFoldDB" id="A0AAD7AEX9"/>
<evidence type="ECO:0000313" key="1">
    <source>
        <dbReference type="EMBL" id="KAJ7356871.1"/>
    </source>
</evidence>
<proteinExistence type="predicted"/>
<accession>A0AAD7AEX9</accession>
<gene>
    <name evidence="1" type="ORF">DFH08DRAFT_954195</name>
</gene>
<evidence type="ECO:0000313" key="2">
    <source>
        <dbReference type="Proteomes" id="UP001218218"/>
    </source>
</evidence>
<dbReference type="Proteomes" id="UP001218218">
    <property type="component" value="Unassembled WGS sequence"/>
</dbReference>
<keyword evidence="2" id="KW-1185">Reference proteome</keyword>
<protein>
    <submittedName>
        <fullName evidence="1">Uncharacterized protein</fullName>
    </submittedName>
</protein>
<dbReference type="EMBL" id="JARIHO010000008">
    <property type="protein sequence ID" value="KAJ7356871.1"/>
    <property type="molecule type" value="Genomic_DNA"/>
</dbReference>